<dbReference type="Pfam" id="PF00425">
    <property type="entry name" value="Chorismate_bind"/>
    <property type="match status" value="1"/>
</dbReference>
<sequence>MITTMRKTFRETLALAVDDARQGQQVIVSRTIPVPHINPLHFYAAAEDLYSGERTFWMSPNSDETMVGAGNEWIIDTAEQSNARFTEIEIEWKRFKKYTDSADSDYKKGPILMGGFSFDPLKNNNHLWKPYKEGRFVLPSFLCTWKKGQKPEITISKVILPNETAEEAEADFTKRTLYIKKLCRGKITACSTPAPFEMNEHHTEEWLASISKATDSIRKGELDKVVLARDITLDSEKPIDVQGALKTLIKEQQSSFRFIFENGTSSFIGATPERLVQIKDQHVRSACLAGTIKRGSSNKEDQMLESALLEDEKNLEEHAYVVKMIREALLNHCSDLHCPDGPGIYKTKNVQHLYTPIEGFLNKHSSLLDIVKHLHPTPALGGLPQEKAMSMIRDIEPMDRGWYAAPIGWLDAEGNGEFAVAIRSSLVNENSAVLYAGCGIVKDSDPEMEYEETKMKLRPMLSALGGLKYDRT</sequence>
<dbReference type="Gene3D" id="3.60.120.10">
    <property type="entry name" value="Anthranilate synthase"/>
    <property type="match status" value="1"/>
</dbReference>
<dbReference type="SUPFAM" id="SSF56322">
    <property type="entry name" value="ADC synthase"/>
    <property type="match status" value="1"/>
</dbReference>
<dbReference type="EMBL" id="JAGVRK010000001">
    <property type="protein sequence ID" value="MBS2970184.1"/>
    <property type="molecule type" value="Genomic_DNA"/>
</dbReference>
<dbReference type="Proteomes" id="UP000682403">
    <property type="component" value="Unassembled WGS sequence"/>
</dbReference>
<dbReference type="InterPro" id="IPR034681">
    <property type="entry name" value="MenF"/>
</dbReference>
<feature type="active site" description="Proton acceptor" evidence="4">
    <location>
        <position position="224"/>
    </location>
</feature>
<keyword evidence="7" id="KW-1185">Reference proteome</keyword>
<accession>A0ABS5LHV0</accession>
<keyword evidence="4" id="KW-0460">Magnesium</keyword>
<feature type="domain" description="Chorismate-utilising enzyme C-terminal" evidence="5">
    <location>
        <begin position="204"/>
        <end position="456"/>
    </location>
</feature>
<dbReference type="PANTHER" id="PTHR42839:SF1">
    <property type="entry name" value="ISOCHORISMATE SYNTHASE MENF"/>
    <property type="match status" value="1"/>
</dbReference>
<dbReference type="EC" id="5.4.4.2" evidence="4"/>
<dbReference type="HAMAP" id="MF_01935">
    <property type="entry name" value="MenF"/>
    <property type="match status" value="1"/>
</dbReference>
<keyword evidence="4" id="KW-0479">Metal-binding</keyword>
<feature type="binding site" evidence="4">
    <location>
        <position position="317"/>
    </location>
    <ligand>
        <name>Mg(2+)</name>
        <dbReference type="ChEBI" id="CHEBI:18420"/>
    </ligand>
</feature>
<evidence type="ECO:0000313" key="7">
    <source>
        <dbReference type="Proteomes" id="UP000682403"/>
    </source>
</evidence>
<evidence type="ECO:0000259" key="5">
    <source>
        <dbReference type="Pfam" id="PF00425"/>
    </source>
</evidence>
<dbReference type="PANTHER" id="PTHR42839">
    <property type="entry name" value="ISOCHORISMATE SYNTHASE ENTC"/>
    <property type="match status" value="1"/>
</dbReference>
<proteinExistence type="inferred from homology"/>
<comment type="similarity">
    <text evidence="2 4">Belongs to the isochorismate synthase family.</text>
</comment>
<reference evidence="6 7" key="1">
    <citation type="submission" date="2021-04" db="EMBL/GenBank/DDBJ databases">
        <title>Metabacillus sp. strain KIGAM252 whole genome sequence.</title>
        <authorList>
            <person name="Seo M.-J."/>
            <person name="Cho E.-S."/>
            <person name="Hwang C.Y."/>
            <person name="Yoon D.J."/>
        </authorList>
    </citation>
    <scope>NUCLEOTIDE SEQUENCE [LARGE SCALE GENOMIC DNA]</scope>
    <source>
        <strain evidence="6 7">KIGAM252</strain>
    </source>
</reference>
<feature type="binding site" evidence="4">
    <location>
        <position position="452"/>
    </location>
    <ligand>
        <name>Mg(2+)</name>
        <dbReference type="ChEBI" id="CHEBI:18420"/>
    </ligand>
</feature>
<dbReference type="InterPro" id="IPR004561">
    <property type="entry name" value="IsoChor_synthase"/>
</dbReference>
<dbReference type="InterPro" id="IPR015890">
    <property type="entry name" value="Chorismate_C"/>
</dbReference>
<comment type="catalytic activity">
    <reaction evidence="1 4">
        <text>chorismate = isochorismate</text>
        <dbReference type="Rhea" id="RHEA:18985"/>
        <dbReference type="ChEBI" id="CHEBI:29748"/>
        <dbReference type="ChEBI" id="CHEBI:29780"/>
        <dbReference type="EC" id="5.4.4.2"/>
    </reaction>
</comment>
<evidence type="ECO:0000256" key="4">
    <source>
        <dbReference type="HAMAP-Rule" id="MF_01935"/>
    </source>
</evidence>
<evidence type="ECO:0000256" key="2">
    <source>
        <dbReference type="ARBA" id="ARBA00005297"/>
    </source>
</evidence>
<dbReference type="InterPro" id="IPR005801">
    <property type="entry name" value="ADC_synthase"/>
</dbReference>
<comment type="pathway">
    <text evidence="4">Quinol/quinone metabolism; 1,4-dihydroxy-2-naphthoate biosynthesis; 1,4-dihydroxy-2-naphthoate from chorismate: step 1/7.</text>
</comment>
<feature type="active site" description="Proton donor" evidence="4">
    <location>
        <position position="273"/>
    </location>
</feature>
<organism evidence="6 7">
    <name type="scientific">Metabacillus flavus</name>
    <dbReference type="NCBI Taxonomy" id="2823519"/>
    <lineage>
        <taxon>Bacteria</taxon>
        <taxon>Bacillati</taxon>
        <taxon>Bacillota</taxon>
        <taxon>Bacilli</taxon>
        <taxon>Bacillales</taxon>
        <taxon>Bacillaceae</taxon>
        <taxon>Metabacillus</taxon>
    </lineage>
</organism>
<comment type="function">
    <text evidence="4">Catalyzes the conversion of chorismate to isochorismate.</text>
</comment>
<name>A0ABS5LHV0_9BACI</name>
<dbReference type="RefSeq" id="WP_211560123.1">
    <property type="nucleotide sequence ID" value="NZ_JAGVRK010000001.1"/>
</dbReference>
<evidence type="ECO:0000313" key="6">
    <source>
        <dbReference type="EMBL" id="MBS2970184.1"/>
    </source>
</evidence>
<protein>
    <recommendedName>
        <fullName evidence="4">Isochorismate synthase MenF</fullName>
        <ecNumber evidence="4">5.4.4.2</ecNumber>
    </recommendedName>
    <alternativeName>
        <fullName evidence="4">Isochorismate mutase</fullName>
    </alternativeName>
</protein>
<comment type="cofactor">
    <cofactor evidence="4">
        <name>Mg(2+)</name>
        <dbReference type="ChEBI" id="CHEBI:18420"/>
    </cofactor>
</comment>
<dbReference type="NCBIfam" id="TIGR00543">
    <property type="entry name" value="isochor_syn"/>
    <property type="match status" value="1"/>
</dbReference>
<comment type="pathway">
    <text evidence="4">Quinol/quinone metabolism; menaquinone biosynthesis.</text>
</comment>
<dbReference type="GO" id="GO:0008909">
    <property type="term" value="F:isochorismate synthase activity"/>
    <property type="evidence" value="ECO:0007669"/>
    <property type="project" value="UniProtKB-EC"/>
</dbReference>
<keyword evidence="4" id="KW-0474">Menaquinone biosynthesis</keyword>
<comment type="caution">
    <text evidence="6">The sequence shown here is derived from an EMBL/GenBank/DDBJ whole genome shotgun (WGS) entry which is preliminary data.</text>
</comment>
<evidence type="ECO:0000256" key="3">
    <source>
        <dbReference type="ARBA" id="ARBA00023235"/>
    </source>
</evidence>
<evidence type="ECO:0000256" key="1">
    <source>
        <dbReference type="ARBA" id="ARBA00000799"/>
    </source>
</evidence>
<gene>
    <name evidence="4" type="primary">menF</name>
    <name evidence="6" type="ORF">J9317_15545</name>
</gene>
<keyword evidence="3 4" id="KW-0413">Isomerase</keyword>